<dbReference type="AlphaFoldDB" id="A0A316VRD9"/>
<dbReference type="EMBL" id="KZ819445">
    <property type="protein sequence ID" value="PWN39784.1"/>
    <property type="molecule type" value="Genomic_DNA"/>
</dbReference>
<gene>
    <name evidence="1" type="ORF">IE81DRAFT_258126</name>
</gene>
<evidence type="ECO:0000313" key="2">
    <source>
        <dbReference type="Proteomes" id="UP000245783"/>
    </source>
</evidence>
<reference evidence="1 2" key="1">
    <citation type="journal article" date="2018" name="Mol. Biol. Evol.">
        <title>Broad Genomic Sampling Reveals a Smut Pathogenic Ancestry of the Fungal Clade Ustilaginomycotina.</title>
        <authorList>
            <person name="Kijpornyongpan T."/>
            <person name="Mondo S.J."/>
            <person name="Barry K."/>
            <person name="Sandor L."/>
            <person name="Lee J."/>
            <person name="Lipzen A."/>
            <person name="Pangilinan J."/>
            <person name="LaButti K."/>
            <person name="Hainaut M."/>
            <person name="Henrissat B."/>
            <person name="Grigoriev I.V."/>
            <person name="Spatafora J.W."/>
            <person name="Aime M.C."/>
        </authorList>
    </citation>
    <scope>NUCLEOTIDE SEQUENCE [LARGE SCALE GENOMIC DNA]</scope>
    <source>
        <strain evidence="1 2">MCA 4658</strain>
    </source>
</reference>
<dbReference type="Proteomes" id="UP000245783">
    <property type="component" value="Unassembled WGS sequence"/>
</dbReference>
<dbReference type="InParanoid" id="A0A316VRD9"/>
<proteinExistence type="predicted"/>
<sequence>MGSVIAIRPRASALLCALSAMSHSFFSHFTSHESMEVAIRHPPTALYIVVPNKATGARAQNPNRIDGHNSLLPFSPSPFSPPRELQLGVSFNKQLLLLFYLHRSAIPKLALGWLFQASSSCSRRSSRTQYNSRAYKLVLCFFDSSASSLLRHAILKHLDTLHGSRRRFHFCSSYPNAGRA</sequence>
<dbReference type="RefSeq" id="XP_025366944.1">
    <property type="nucleotide sequence ID" value="XM_025511372.1"/>
</dbReference>
<name>A0A316VRD9_9BASI</name>
<keyword evidence="2" id="KW-1185">Reference proteome</keyword>
<evidence type="ECO:0000313" key="1">
    <source>
        <dbReference type="EMBL" id="PWN39784.1"/>
    </source>
</evidence>
<accession>A0A316VRD9</accession>
<organism evidence="1 2">
    <name type="scientific">Ceraceosorus guamensis</name>
    <dbReference type="NCBI Taxonomy" id="1522189"/>
    <lineage>
        <taxon>Eukaryota</taxon>
        <taxon>Fungi</taxon>
        <taxon>Dikarya</taxon>
        <taxon>Basidiomycota</taxon>
        <taxon>Ustilaginomycotina</taxon>
        <taxon>Exobasidiomycetes</taxon>
        <taxon>Ceraceosorales</taxon>
        <taxon>Ceraceosoraceae</taxon>
        <taxon>Ceraceosorus</taxon>
    </lineage>
</organism>
<dbReference type="GeneID" id="37033242"/>
<protein>
    <submittedName>
        <fullName evidence="1">Uncharacterized protein</fullName>
    </submittedName>
</protein>